<dbReference type="EMBL" id="NAJO01000040">
    <property type="protein sequence ID" value="OQN99414.1"/>
    <property type="molecule type" value="Genomic_DNA"/>
</dbReference>
<evidence type="ECO:0000313" key="10">
    <source>
        <dbReference type="Proteomes" id="UP000192596"/>
    </source>
</evidence>
<keyword evidence="6" id="KW-0539">Nucleus</keyword>
<comment type="caution">
    <text evidence="9">The sequence shown here is derived from an EMBL/GenBank/DDBJ whole genome shotgun (WGS) entry which is preliminary data.</text>
</comment>
<sequence>MCTQFEYQCYFEKHPRKRSKLVEADAVENGISPTKAAPRPTPPREERPSLEDMSKVRSMEANSGLVFTKQLGMRLDASAGPKLFTFGWNLANGSKTEPIERPVTDYLTLDQILGAAKTYFRSIHKMYGMVEQDWFLDEVRLRYSSQAAVQCPDHLMANVAGLGILFGPSGLESILPGLIESARLALESTSTMQPPTIWDVQSFTLRTIYLRATGHPHACWLASSVAMHLIESCGLHQELSNSALYLPRGNEAKIDPCTQRRTFWLTRMLNTWVSFEYGRTRVALRGITCQLPLYRDGDWTREYLDLYGISISLDPECTSDKPGQWEDFLSQLERYESAHECIELSRTNLGFAAYRRIRLANPNVPNNIINRIINLGLAGLKAAASLAHEGFPWWHVGNIPFLCICIFLAMDTRESLSQISTAMRTLELVASRFDTRAMKEALKTARFLVRLSKRKKEEDSDILGQSLRKDIVDSEPLSETERKVPKPTATHPPAQHPAHPLSQTQTQPQTHQQPEAQPPLPQVPLPDANEWLYNMSVLGPGPQSTSSGEDWNMEYLNNSDYNWNFFLQQDIPAFEGLAPDGMM</sequence>
<reference evidence="10" key="1">
    <citation type="submission" date="2017-03" db="EMBL/GenBank/DDBJ databases">
        <title>Genomes of endolithic fungi from Antarctica.</title>
        <authorList>
            <person name="Coleine C."/>
            <person name="Masonjones S."/>
            <person name="Stajich J.E."/>
        </authorList>
    </citation>
    <scope>NUCLEOTIDE SEQUENCE [LARGE SCALE GENOMIC DNA]</scope>
    <source>
        <strain evidence="10">CCFEE 5527</strain>
    </source>
</reference>
<evidence type="ECO:0000256" key="5">
    <source>
        <dbReference type="ARBA" id="ARBA00023163"/>
    </source>
</evidence>
<keyword evidence="10" id="KW-1185">Reference proteome</keyword>
<dbReference type="InterPro" id="IPR007219">
    <property type="entry name" value="XnlR_reg_dom"/>
</dbReference>
<keyword evidence="5" id="KW-0804">Transcription</keyword>
<feature type="region of interest" description="Disordered" evidence="7">
    <location>
        <begin position="22"/>
        <end position="53"/>
    </location>
</feature>
<dbReference type="GO" id="GO:0003700">
    <property type="term" value="F:DNA-binding transcription factor activity"/>
    <property type="evidence" value="ECO:0007669"/>
    <property type="project" value="TreeGrafter"/>
</dbReference>
<dbReference type="CDD" id="cd12148">
    <property type="entry name" value="fungal_TF_MHR"/>
    <property type="match status" value="1"/>
</dbReference>
<feature type="compositionally biased region" description="Low complexity" evidence="7">
    <location>
        <begin position="486"/>
        <end position="515"/>
    </location>
</feature>
<evidence type="ECO:0000259" key="8">
    <source>
        <dbReference type="SMART" id="SM00906"/>
    </source>
</evidence>
<feature type="region of interest" description="Disordered" evidence="7">
    <location>
        <begin position="473"/>
        <end position="527"/>
    </location>
</feature>
<dbReference type="GO" id="GO:0003677">
    <property type="term" value="F:DNA binding"/>
    <property type="evidence" value="ECO:0007669"/>
    <property type="project" value="UniProtKB-KW"/>
</dbReference>
<proteinExistence type="predicted"/>
<keyword evidence="2" id="KW-0862">Zinc</keyword>
<evidence type="ECO:0000256" key="3">
    <source>
        <dbReference type="ARBA" id="ARBA00023015"/>
    </source>
</evidence>
<evidence type="ECO:0000256" key="4">
    <source>
        <dbReference type="ARBA" id="ARBA00023125"/>
    </source>
</evidence>
<dbReference type="InParanoid" id="A0A1V8SJS1"/>
<keyword evidence="3" id="KW-0805">Transcription regulation</keyword>
<organism evidence="9 10">
    <name type="scientific">Cryoendolithus antarcticus</name>
    <dbReference type="NCBI Taxonomy" id="1507870"/>
    <lineage>
        <taxon>Eukaryota</taxon>
        <taxon>Fungi</taxon>
        <taxon>Dikarya</taxon>
        <taxon>Ascomycota</taxon>
        <taxon>Pezizomycotina</taxon>
        <taxon>Dothideomycetes</taxon>
        <taxon>Dothideomycetidae</taxon>
        <taxon>Cladosporiales</taxon>
        <taxon>Cladosporiaceae</taxon>
        <taxon>Cryoendolithus</taxon>
    </lineage>
</organism>
<keyword evidence="1" id="KW-0479">Metal-binding</keyword>
<dbReference type="GO" id="GO:0009410">
    <property type="term" value="P:response to xenobiotic stimulus"/>
    <property type="evidence" value="ECO:0007669"/>
    <property type="project" value="TreeGrafter"/>
</dbReference>
<dbReference type="AlphaFoldDB" id="A0A1V8SJS1"/>
<dbReference type="GO" id="GO:0006351">
    <property type="term" value="P:DNA-templated transcription"/>
    <property type="evidence" value="ECO:0007669"/>
    <property type="project" value="InterPro"/>
</dbReference>
<dbReference type="InterPro" id="IPR052478">
    <property type="entry name" value="Metabolite_Synth_Reg"/>
</dbReference>
<dbReference type="Proteomes" id="UP000192596">
    <property type="component" value="Unassembled WGS sequence"/>
</dbReference>
<feature type="compositionally biased region" description="Basic and acidic residues" evidence="7">
    <location>
        <begin position="42"/>
        <end position="53"/>
    </location>
</feature>
<dbReference type="STRING" id="1507870.A0A1V8SJS1"/>
<name>A0A1V8SJS1_9PEZI</name>
<dbReference type="SMART" id="SM00906">
    <property type="entry name" value="Fungal_trans"/>
    <property type="match status" value="1"/>
</dbReference>
<evidence type="ECO:0000256" key="2">
    <source>
        <dbReference type="ARBA" id="ARBA00022833"/>
    </source>
</evidence>
<dbReference type="Pfam" id="PF04082">
    <property type="entry name" value="Fungal_trans"/>
    <property type="match status" value="1"/>
</dbReference>
<dbReference type="OrthoDB" id="9986881at2759"/>
<feature type="domain" description="Xylanolytic transcriptional activator regulatory" evidence="8">
    <location>
        <begin position="219"/>
        <end position="298"/>
    </location>
</feature>
<accession>A0A1V8SJS1</accession>
<dbReference type="GO" id="GO:0008270">
    <property type="term" value="F:zinc ion binding"/>
    <property type="evidence" value="ECO:0007669"/>
    <property type="project" value="InterPro"/>
</dbReference>
<evidence type="ECO:0000256" key="6">
    <source>
        <dbReference type="ARBA" id="ARBA00023242"/>
    </source>
</evidence>
<protein>
    <recommendedName>
        <fullName evidence="8">Xylanolytic transcriptional activator regulatory domain-containing protein</fullName>
    </recommendedName>
</protein>
<dbReference type="PANTHER" id="PTHR31779">
    <property type="entry name" value="2-NITROPROPANE DIOXYGENASE FAMILY, PUTATIVE (AFU_ORTHOLOGUE AFUA_2G17430)-RELATED"/>
    <property type="match status" value="1"/>
</dbReference>
<keyword evidence="4" id="KW-0238">DNA-binding</keyword>
<evidence type="ECO:0000313" key="9">
    <source>
        <dbReference type="EMBL" id="OQN99414.1"/>
    </source>
</evidence>
<evidence type="ECO:0000256" key="7">
    <source>
        <dbReference type="SAM" id="MobiDB-lite"/>
    </source>
</evidence>
<evidence type="ECO:0000256" key="1">
    <source>
        <dbReference type="ARBA" id="ARBA00022723"/>
    </source>
</evidence>
<dbReference type="PANTHER" id="PTHR31779:SF5">
    <property type="entry name" value="ZN(II)2CYS6 TRANSCRIPTION FACTOR (EUROFUNG)"/>
    <property type="match status" value="1"/>
</dbReference>
<gene>
    <name evidence="9" type="ORF">B0A48_14391</name>
</gene>